<accession>A0A7V7TWE2</accession>
<evidence type="ECO:0000259" key="2">
    <source>
        <dbReference type="Pfam" id="PF16998"/>
    </source>
</evidence>
<keyword evidence="4" id="KW-1185">Reference proteome</keyword>
<name>A0A7V7TWE2_9HYPH</name>
<organism evidence="3 4">
    <name type="scientific">Plantimonas leprariae</name>
    <dbReference type="NCBI Taxonomy" id="2615207"/>
    <lineage>
        <taxon>Bacteria</taxon>
        <taxon>Pseudomonadati</taxon>
        <taxon>Pseudomonadota</taxon>
        <taxon>Alphaproteobacteria</taxon>
        <taxon>Hyphomicrobiales</taxon>
        <taxon>Aurantimonadaceae</taxon>
        <taxon>Plantimonas</taxon>
    </lineage>
</organism>
<comment type="caution">
    <text evidence="3">The sequence shown here is derived from an EMBL/GenBank/DDBJ whole genome shotgun (WGS) entry which is preliminary data.</text>
</comment>
<feature type="chain" id="PRO_5031210365" description="Surface antigen domain-containing protein" evidence="1">
    <location>
        <begin position="24"/>
        <end position="140"/>
    </location>
</feature>
<gene>
    <name evidence="3" type="ORF">F6X38_12250</name>
</gene>
<dbReference type="RefSeq" id="WP_150970113.1">
    <property type="nucleotide sequence ID" value="NZ_VZDO01000009.1"/>
</dbReference>
<protein>
    <recommendedName>
        <fullName evidence="2">Surface antigen domain-containing protein</fullName>
    </recommendedName>
</protein>
<evidence type="ECO:0000256" key="1">
    <source>
        <dbReference type="SAM" id="SignalP"/>
    </source>
</evidence>
<proteinExistence type="predicted"/>
<dbReference type="InterPro" id="IPR032635">
    <property type="entry name" value="Anti_2"/>
</dbReference>
<dbReference type="EMBL" id="VZDO01000009">
    <property type="protein sequence ID" value="KAB0679589.1"/>
    <property type="molecule type" value="Genomic_DNA"/>
</dbReference>
<dbReference type="AlphaFoldDB" id="A0A7V7TWE2"/>
<evidence type="ECO:0000313" key="4">
    <source>
        <dbReference type="Proteomes" id="UP000432089"/>
    </source>
</evidence>
<sequence length="140" mass="14506">MPFPKAACLALLAVAALSGCVLSGGGLEEAVDRTATNSVQQANAAGPATAPVDQSDQNTVRNAVSSANIQGVETQPMAWANADTGASGVISNIQEHRAGNMICRQFRTSRQRYDGVALYSGEACTKGQGEWTLTKFSEGS</sequence>
<reference evidence="3 4" key="1">
    <citation type="submission" date="2019-09" db="EMBL/GenBank/DDBJ databases">
        <title>YIM 132180 draft genome.</title>
        <authorList>
            <person name="Zhang K."/>
        </authorList>
    </citation>
    <scope>NUCLEOTIDE SEQUENCE [LARGE SCALE GENOMIC DNA]</scope>
    <source>
        <strain evidence="3 4">YIM 132180</strain>
    </source>
</reference>
<feature type="signal peptide" evidence="1">
    <location>
        <begin position="1"/>
        <end position="23"/>
    </location>
</feature>
<keyword evidence="1" id="KW-0732">Signal</keyword>
<dbReference type="PROSITE" id="PS51257">
    <property type="entry name" value="PROKAR_LIPOPROTEIN"/>
    <property type="match status" value="1"/>
</dbReference>
<dbReference type="Proteomes" id="UP000432089">
    <property type="component" value="Unassembled WGS sequence"/>
</dbReference>
<feature type="domain" description="Surface antigen" evidence="2">
    <location>
        <begin position="35"/>
        <end position="137"/>
    </location>
</feature>
<evidence type="ECO:0000313" key="3">
    <source>
        <dbReference type="EMBL" id="KAB0679589.1"/>
    </source>
</evidence>
<dbReference type="Pfam" id="PF16998">
    <property type="entry name" value="17kDa_Anti_2"/>
    <property type="match status" value="1"/>
</dbReference>